<dbReference type="SUPFAM" id="SSF69118">
    <property type="entry name" value="AhpD-like"/>
    <property type="match status" value="1"/>
</dbReference>
<organism evidence="2 3">
    <name type="scientific">Cochliobolus heterostrophus (strain C5 / ATCC 48332 / race O)</name>
    <name type="common">Southern corn leaf blight fungus</name>
    <name type="synonym">Bipolaris maydis</name>
    <dbReference type="NCBI Taxonomy" id="701091"/>
    <lineage>
        <taxon>Eukaryota</taxon>
        <taxon>Fungi</taxon>
        <taxon>Dikarya</taxon>
        <taxon>Ascomycota</taxon>
        <taxon>Pezizomycotina</taxon>
        <taxon>Dothideomycetes</taxon>
        <taxon>Pleosporomycetidae</taxon>
        <taxon>Pleosporales</taxon>
        <taxon>Pleosporineae</taxon>
        <taxon>Pleosporaceae</taxon>
        <taxon>Bipolaris</taxon>
    </lineage>
</organism>
<dbReference type="Gene3D" id="1.20.1290.10">
    <property type="entry name" value="AhpD-like"/>
    <property type="match status" value="1"/>
</dbReference>
<dbReference type="Pfam" id="PF02627">
    <property type="entry name" value="CMD"/>
    <property type="match status" value="1"/>
</dbReference>
<keyword evidence="3" id="KW-1185">Reference proteome</keyword>
<dbReference type="EMBL" id="KB445569">
    <property type="protein sequence ID" value="EMD96766.1"/>
    <property type="molecule type" value="Genomic_DNA"/>
</dbReference>
<evidence type="ECO:0000259" key="1">
    <source>
        <dbReference type="Pfam" id="PF02627"/>
    </source>
</evidence>
<dbReference type="InterPro" id="IPR029032">
    <property type="entry name" value="AhpD-like"/>
</dbReference>
<name>M2UT64_COCH5</name>
<reference evidence="2 3" key="1">
    <citation type="journal article" date="2012" name="PLoS Pathog.">
        <title>Diverse lifestyles and strategies of plant pathogenesis encoded in the genomes of eighteen Dothideomycetes fungi.</title>
        <authorList>
            <person name="Ohm R.A."/>
            <person name="Feau N."/>
            <person name="Henrissat B."/>
            <person name="Schoch C.L."/>
            <person name="Horwitz B.A."/>
            <person name="Barry K.W."/>
            <person name="Condon B.J."/>
            <person name="Copeland A.C."/>
            <person name="Dhillon B."/>
            <person name="Glaser F."/>
            <person name="Hesse C.N."/>
            <person name="Kosti I."/>
            <person name="LaButti K."/>
            <person name="Lindquist E.A."/>
            <person name="Lucas S."/>
            <person name="Salamov A.A."/>
            <person name="Bradshaw R.E."/>
            <person name="Ciuffetti L."/>
            <person name="Hamelin R.C."/>
            <person name="Kema G.H.J."/>
            <person name="Lawrence C."/>
            <person name="Scott J.A."/>
            <person name="Spatafora J.W."/>
            <person name="Turgeon B.G."/>
            <person name="de Wit P.J.G.M."/>
            <person name="Zhong S."/>
            <person name="Goodwin S.B."/>
            <person name="Grigoriev I.V."/>
        </authorList>
    </citation>
    <scope>NUCLEOTIDE SEQUENCE [LARGE SCALE GENOMIC DNA]</scope>
    <source>
        <strain evidence="3">C5 / ATCC 48332 / race O</strain>
    </source>
</reference>
<dbReference type="HOGENOM" id="CLU_096750_0_0_1"/>
<protein>
    <recommendedName>
        <fullName evidence="1">Carboxymuconolactone decarboxylase-like domain-containing protein</fullName>
    </recommendedName>
</protein>
<evidence type="ECO:0000313" key="2">
    <source>
        <dbReference type="EMBL" id="EMD96766.1"/>
    </source>
</evidence>
<proteinExistence type="predicted"/>
<reference evidence="3" key="2">
    <citation type="journal article" date="2013" name="PLoS Genet.">
        <title>Comparative genome structure, secondary metabolite, and effector coding capacity across Cochliobolus pathogens.</title>
        <authorList>
            <person name="Condon B.J."/>
            <person name="Leng Y."/>
            <person name="Wu D."/>
            <person name="Bushley K.E."/>
            <person name="Ohm R.A."/>
            <person name="Otillar R."/>
            <person name="Martin J."/>
            <person name="Schackwitz W."/>
            <person name="Grimwood J."/>
            <person name="MohdZainudin N."/>
            <person name="Xue C."/>
            <person name="Wang R."/>
            <person name="Manning V.A."/>
            <person name="Dhillon B."/>
            <person name="Tu Z.J."/>
            <person name="Steffenson B.J."/>
            <person name="Salamov A."/>
            <person name="Sun H."/>
            <person name="Lowry S."/>
            <person name="LaButti K."/>
            <person name="Han J."/>
            <person name="Copeland A."/>
            <person name="Lindquist E."/>
            <person name="Barry K."/>
            <person name="Schmutz J."/>
            <person name="Baker S.E."/>
            <person name="Ciuffetti L.M."/>
            <person name="Grigoriev I.V."/>
            <person name="Zhong S."/>
            <person name="Turgeon B.G."/>
        </authorList>
    </citation>
    <scope>NUCLEOTIDE SEQUENCE [LARGE SCALE GENOMIC DNA]</scope>
    <source>
        <strain evidence="3">C5 / ATCC 48332 / race O</strain>
    </source>
</reference>
<dbReference type="STRING" id="701091.M2UT64"/>
<dbReference type="eggNOG" id="ENOG502SHW8">
    <property type="taxonomic scope" value="Eukaryota"/>
</dbReference>
<dbReference type="Proteomes" id="UP000016936">
    <property type="component" value="Unassembled WGS sequence"/>
</dbReference>
<dbReference type="AlphaFoldDB" id="M2UT64"/>
<dbReference type="InterPro" id="IPR003779">
    <property type="entry name" value="CMD-like"/>
</dbReference>
<feature type="domain" description="Carboxymuconolactone decarboxylase-like" evidence="1">
    <location>
        <begin position="30"/>
        <end position="95"/>
    </location>
</feature>
<evidence type="ECO:0000313" key="3">
    <source>
        <dbReference type="Proteomes" id="UP000016936"/>
    </source>
</evidence>
<sequence>MYEELKETFVANLGEWEWDESWKLFSELDPEFFKASVRLKAVPKNSRHLSPKVQSFIALAVNSSSTHLYAAGVKANIKEALANGATGAEIKEVIQLTSTLGIHACNVGVPTLVEVMKEEGLYDSHPTAGKPLDASKLQLQEDFTRKRGYWHSFWEEFLALDPDFFAAYTSFSSVPWLPDDPKNENLGVLEPKVKELIYCAFDAAATHLYRPGLKEHMRNALRYGAAVEEILEVLEIASQLSIHTANLAYPILAEELKSKR</sequence>
<dbReference type="GO" id="GO:0051920">
    <property type="term" value="F:peroxiredoxin activity"/>
    <property type="evidence" value="ECO:0007669"/>
    <property type="project" value="InterPro"/>
</dbReference>
<gene>
    <name evidence="2" type="ORF">COCHEDRAFT_1150452</name>
</gene>
<dbReference type="OrthoDB" id="10250730at2759"/>
<dbReference type="PANTHER" id="PTHR33930">
    <property type="entry name" value="ALKYL HYDROPEROXIDE REDUCTASE AHPD"/>
    <property type="match status" value="1"/>
</dbReference>
<dbReference type="OMA" id="KEFMYCA"/>
<accession>M2UT64</accession>
<dbReference type="PANTHER" id="PTHR33930:SF2">
    <property type="entry name" value="BLR3452 PROTEIN"/>
    <property type="match status" value="1"/>
</dbReference>